<feature type="region of interest" description="Disordered" evidence="2">
    <location>
        <begin position="253"/>
        <end position="280"/>
    </location>
</feature>
<organism evidence="3 4">
    <name type="scientific">Latimeria chalumnae</name>
    <name type="common">Coelacanth</name>
    <dbReference type="NCBI Taxonomy" id="7897"/>
    <lineage>
        <taxon>Eukaryota</taxon>
        <taxon>Metazoa</taxon>
        <taxon>Chordata</taxon>
        <taxon>Craniata</taxon>
        <taxon>Vertebrata</taxon>
        <taxon>Euteleostomi</taxon>
        <taxon>Coelacanthiformes</taxon>
        <taxon>Coelacanthidae</taxon>
        <taxon>Latimeria</taxon>
    </lineage>
</organism>
<dbReference type="EMBL" id="AFYH01214782">
    <property type="status" value="NOT_ANNOTATED_CDS"/>
    <property type="molecule type" value="Genomic_DNA"/>
</dbReference>
<evidence type="ECO:0000313" key="3">
    <source>
        <dbReference type="Ensembl" id="ENSLACP00000008711.1"/>
    </source>
</evidence>
<sequence>MHLHRQKITSVEEGEECKSEDLENNEEPQDRVDIETAEVYKEGKCFSEKALEERDLVEDAEKILGGKIAVSAEDDFEKILTRNYTSEDVRGYYEVEDQGMCLDSKVSTKEFKSSVIETLNENAEVTKEHLSAMKDEGFAVSEDQEVDEMETNLVEVTKGISFTEDRIDLGLEDMLQLFSGKKTKQDKEELEELDATTEECLFTYQGFKVTSYTVTEGMKKTSALENYELEMASDYTQNTNDLSLELSLEEVRRAEKKEESLPDTDKEVAKADHQNSKAQSADIENISFNKDRINKEDLEEPRSSCSKTEEVDRNVEDIEKQTEELGIEFSVEQNVNAITDFTGKHLSDKFLDVGEFLVETGQVSGDINRADGQEDMDEQDDQAARCFENEDQGVCLDDQDSNGSSEDVSQGLRDILDLEVQELVDMHLQRQQLNIIAEVEEEEEESPFEQLQSNNQEEEEELDIVDLSDEGCLSENLEKLELLNDTGEMGDQKDTELEDSLRRGQYSQKKRGLCELEDQGVCLHENICVGDLQDNGTEIIQQDTVLEDYRKEIEGEDMLTEQETDRSIMPHFKENDHIKGDSPDLITEYKEEYEHDLEDDLPFQVQELVMTKNLKAEPNQTENYQYASITEDNAMDLQLMSKLNEAKTTHDTMDREKTSQSSEGAKSFSSSGELNVAISLITDKVQNSESSEGARSDQQVEPVYTQSIEELATELSLDIMKRTVEILRNTQEDVPTIDDWTEQVQNQQIEEIGFDEERSVMSKIQKTRQSFATAMEVESGEMMGKAFTEKSACQVEATIMTSPTLVKSAAVPKLARGPVSSSVLEVSEEESLADLQEELLATQKKLQNSQEMNFQLEGKVQSLEKKYQVLESSYKKLQRDYEDVFTNLTLLERELVSSREKCCQYENELAIFKAQYVRQEDTGQAQLEEGGRQQEMQTEVREVVTPNSETWSMFSRLLVLRPRYCSYIVVSPPKNF</sequence>
<evidence type="ECO:0000256" key="2">
    <source>
        <dbReference type="SAM" id="MobiDB-lite"/>
    </source>
</evidence>
<reference evidence="3" key="3">
    <citation type="submission" date="2025-09" db="UniProtKB">
        <authorList>
            <consortium name="Ensembl"/>
        </authorList>
    </citation>
    <scope>IDENTIFICATION</scope>
</reference>
<protein>
    <submittedName>
        <fullName evidence="3">Uncharacterized protein</fullName>
    </submittedName>
</protein>
<keyword evidence="1" id="KW-0175">Coiled coil</keyword>
<dbReference type="HOGENOM" id="CLU_304540_0_0_1"/>
<dbReference type="EMBL" id="AFYH01214781">
    <property type="status" value="NOT_ANNOTATED_CDS"/>
    <property type="molecule type" value="Genomic_DNA"/>
</dbReference>
<reference evidence="4" key="1">
    <citation type="submission" date="2011-08" db="EMBL/GenBank/DDBJ databases">
        <title>The draft genome of Latimeria chalumnae.</title>
        <authorList>
            <person name="Di Palma F."/>
            <person name="Alfoldi J."/>
            <person name="Johnson J."/>
            <person name="Berlin A."/>
            <person name="Gnerre S."/>
            <person name="Jaffe D."/>
            <person name="MacCallum I."/>
            <person name="Young S."/>
            <person name="Walker B.J."/>
            <person name="Lander E."/>
            <person name="Lindblad-Toh K."/>
        </authorList>
    </citation>
    <scope>NUCLEOTIDE SEQUENCE [LARGE SCALE GENOMIC DNA]</scope>
    <source>
        <strain evidence="4">Wild caught</strain>
    </source>
</reference>
<dbReference type="EMBL" id="AFYH01214778">
    <property type="status" value="NOT_ANNOTATED_CDS"/>
    <property type="molecule type" value="Genomic_DNA"/>
</dbReference>
<evidence type="ECO:0000256" key="1">
    <source>
        <dbReference type="SAM" id="Coils"/>
    </source>
</evidence>
<dbReference type="InParanoid" id="H3AGE0"/>
<dbReference type="EMBL" id="AFYH01214780">
    <property type="status" value="NOT_ANNOTATED_CDS"/>
    <property type="molecule type" value="Genomic_DNA"/>
</dbReference>
<dbReference type="EMBL" id="AFYH01214779">
    <property type="status" value="NOT_ANNOTATED_CDS"/>
    <property type="molecule type" value="Genomic_DNA"/>
</dbReference>
<name>H3AGE0_LATCH</name>
<feature type="region of interest" description="Disordered" evidence="2">
    <location>
        <begin position="294"/>
        <end position="313"/>
    </location>
</feature>
<dbReference type="FunCoup" id="H3AGE0">
    <property type="interactions" value="65"/>
</dbReference>
<keyword evidence="4" id="KW-1185">Reference proteome</keyword>
<feature type="compositionally biased region" description="Basic and acidic residues" evidence="2">
    <location>
        <begin position="253"/>
        <end position="275"/>
    </location>
</feature>
<dbReference type="EMBL" id="AFYH01214777">
    <property type="status" value="NOT_ANNOTATED_CDS"/>
    <property type="molecule type" value="Genomic_DNA"/>
</dbReference>
<dbReference type="Proteomes" id="UP000008672">
    <property type="component" value="Unassembled WGS sequence"/>
</dbReference>
<dbReference type="Ensembl" id="ENSLACT00000008779.1">
    <property type="protein sequence ID" value="ENSLACP00000008711.1"/>
    <property type="gene ID" value="ENSLACG00000007699.1"/>
</dbReference>
<feature type="region of interest" description="Disordered" evidence="2">
    <location>
        <begin position="647"/>
        <end position="670"/>
    </location>
</feature>
<accession>H3AGE0</accession>
<feature type="region of interest" description="Disordered" evidence="2">
    <location>
        <begin position="1"/>
        <end position="31"/>
    </location>
</feature>
<dbReference type="AlphaFoldDB" id="H3AGE0"/>
<feature type="region of interest" description="Disordered" evidence="2">
    <location>
        <begin position="440"/>
        <end position="462"/>
    </location>
</feature>
<evidence type="ECO:0000313" key="4">
    <source>
        <dbReference type="Proteomes" id="UP000008672"/>
    </source>
</evidence>
<feature type="compositionally biased region" description="Basic and acidic residues" evidence="2">
    <location>
        <begin position="647"/>
        <end position="658"/>
    </location>
</feature>
<reference evidence="3" key="2">
    <citation type="submission" date="2025-08" db="UniProtKB">
        <authorList>
            <consortium name="Ensembl"/>
        </authorList>
    </citation>
    <scope>IDENTIFICATION</scope>
</reference>
<feature type="coiled-coil region" evidence="1">
    <location>
        <begin position="832"/>
        <end position="894"/>
    </location>
</feature>
<proteinExistence type="predicted"/>
<feature type="compositionally biased region" description="Low complexity" evidence="2">
    <location>
        <begin position="659"/>
        <end position="670"/>
    </location>
</feature>